<name>A8HTF4_CHLRE</name>
<dbReference type="InParanoid" id="A8HTF4"/>
<dbReference type="GeneID" id="5719264"/>
<evidence type="ECO:0000313" key="1">
    <source>
        <dbReference type="EMBL" id="PNW73905.1"/>
    </source>
</evidence>
<dbReference type="KEGG" id="cre:CHLRE_13g577600v5"/>
<keyword evidence="2" id="KW-1185">Reference proteome</keyword>
<proteinExistence type="predicted"/>
<gene>
    <name evidence="1" type="ORF">CHLRE_13g577600v5</name>
</gene>
<evidence type="ECO:0000313" key="2">
    <source>
        <dbReference type="Proteomes" id="UP000006906"/>
    </source>
</evidence>
<dbReference type="RefSeq" id="XP_001693785.1">
    <property type="nucleotide sequence ID" value="XM_001693733.2"/>
</dbReference>
<reference evidence="1 2" key="1">
    <citation type="journal article" date="2007" name="Science">
        <title>The Chlamydomonas genome reveals the evolution of key animal and plant functions.</title>
        <authorList>
            <person name="Merchant S.S."/>
            <person name="Prochnik S.E."/>
            <person name="Vallon O."/>
            <person name="Harris E.H."/>
            <person name="Karpowicz S.J."/>
            <person name="Witman G.B."/>
            <person name="Terry A."/>
            <person name="Salamov A."/>
            <person name="Fritz-Laylin L.K."/>
            <person name="Marechal-Drouard L."/>
            <person name="Marshall W.F."/>
            <person name="Qu L.H."/>
            <person name="Nelson D.R."/>
            <person name="Sanderfoot A.A."/>
            <person name="Spalding M.H."/>
            <person name="Kapitonov V.V."/>
            <person name="Ren Q."/>
            <person name="Ferris P."/>
            <person name="Lindquist E."/>
            <person name="Shapiro H."/>
            <person name="Lucas S.M."/>
            <person name="Grimwood J."/>
            <person name="Schmutz J."/>
            <person name="Cardol P."/>
            <person name="Cerutti H."/>
            <person name="Chanfreau G."/>
            <person name="Chen C.L."/>
            <person name="Cognat V."/>
            <person name="Croft M.T."/>
            <person name="Dent R."/>
            <person name="Dutcher S."/>
            <person name="Fernandez E."/>
            <person name="Fukuzawa H."/>
            <person name="Gonzalez-Ballester D."/>
            <person name="Gonzalez-Halphen D."/>
            <person name="Hallmann A."/>
            <person name="Hanikenne M."/>
            <person name="Hippler M."/>
            <person name="Inwood W."/>
            <person name="Jabbari K."/>
            <person name="Kalanon M."/>
            <person name="Kuras R."/>
            <person name="Lefebvre P.A."/>
            <person name="Lemaire S.D."/>
            <person name="Lobanov A.V."/>
            <person name="Lohr M."/>
            <person name="Manuell A."/>
            <person name="Meier I."/>
            <person name="Mets L."/>
            <person name="Mittag M."/>
            <person name="Mittelmeier T."/>
            <person name="Moroney J.V."/>
            <person name="Moseley J."/>
            <person name="Napoli C."/>
            <person name="Nedelcu A.M."/>
            <person name="Niyogi K."/>
            <person name="Novoselov S.V."/>
            <person name="Paulsen I.T."/>
            <person name="Pazour G."/>
            <person name="Purton S."/>
            <person name="Ral J.P."/>
            <person name="Riano-Pachon D.M."/>
            <person name="Riekhof W."/>
            <person name="Rymarquis L."/>
            <person name="Schroda M."/>
            <person name="Stern D."/>
            <person name="Umen J."/>
            <person name="Willows R."/>
            <person name="Wilson N."/>
            <person name="Zimmer S.L."/>
            <person name="Allmer J."/>
            <person name="Balk J."/>
            <person name="Bisova K."/>
            <person name="Chen C.J."/>
            <person name="Elias M."/>
            <person name="Gendler K."/>
            <person name="Hauser C."/>
            <person name="Lamb M.R."/>
            <person name="Ledford H."/>
            <person name="Long J.C."/>
            <person name="Minagawa J."/>
            <person name="Page M.D."/>
            <person name="Pan J."/>
            <person name="Pootakham W."/>
            <person name="Roje S."/>
            <person name="Rose A."/>
            <person name="Stahlberg E."/>
            <person name="Terauchi A.M."/>
            <person name="Yang P."/>
            <person name="Ball S."/>
            <person name="Bowler C."/>
            <person name="Dieckmann C.L."/>
            <person name="Gladyshev V.N."/>
            <person name="Green P."/>
            <person name="Jorgensen R."/>
            <person name="Mayfield S."/>
            <person name="Mueller-Roeber B."/>
            <person name="Rajamani S."/>
            <person name="Sayre R.T."/>
            <person name="Brokstein P."/>
            <person name="Dubchak I."/>
            <person name="Goodstein D."/>
            <person name="Hornick L."/>
            <person name="Huang Y.W."/>
            <person name="Jhaveri J."/>
            <person name="Luo Y."/>
            <person name="Martinez D."/>
            <person name="Ngau W.C."/>
            <person name="Otillar B."/>
            <person name="Poliakov A."/>
            <person name="Porter A."/>
            <person name="Szajkowski L."/>
            <person name="Werner G."/>
            <person name="Zhou K."/>
            <person name="Grigoriev I.V."/>
            <person name="Rokhsar D.S."/>
            <person name="Grossman A.R."/>
        </authorList>
    </citation>
    <scope>NUCLEOTIDE SEQUENCE [LARGE SCALE GENOMIC DNA]</scope>
    <source>
        <strain evidence="2">CC-503</strain>
    </source>
</reference>
<protein>
    <submittedName>
        <fullName evidence="1">Uncharacterized protein</fullName>
    </submittedName>
</protein>
<organism evidence="1 2">
    <name type="scientific">Chlamydomonas reinhardtii</name>
    <name type="common">Chlamydomonas smithii</name>
    <dbReference type="NCBI Taxonomy" id="3055"/>
    <lineage>
        <taxon>Eukaryota</taxon>
        <taxon>Viridiplantae</taxon>
        <taxon>Chlorophyta</taxon>
        <taxon>core chlorophytes</taxon>
        <taxon>Chlorophyceae</taxon>
        <taxon>CS clade</taxon>
        <taxon>Chlamydomonadales</taxon>
        <taxon>Chlamydomonadaceae</taxon>
        <taxon>Chlamydomonas</taxon>
    </lineage>
</organism>
<dbReference type="ExpressionAtlas" id="A8HTF4">
    <property type="expression patterns" value="baseline and differential"/>
</dbReference>
<dbReference type="Gramene" id="PNW73905">
    <property type="protein sequence ID" value="PNW73905"/>
    <property type="gene ID" value="CHLRE_13g577600v5"/>
</dbReference>
<dbReference type="PaxDb" id="3055-EDP09039"/>
<dbReference type="HOGENOM" id="CLU_795370_0_0_1"/>
<sequence length="349" mass="37563">MDNNEADNEFLIVVKAFKTAAKDRGVKGAKLGQLVSFLASMPAEERHTFILPMADDPEALFEYVQIGYNKAQGVASGSQDSASISTAPAVGAPAPTAQQPHVDMAMLKDALAEQTRPLMSKSQEVLADNTARHHHPNWAELRREWARSTAAVPKQKKVLGLCGILVLVASVWLCAWNFGAAIGAAPVALAVVLLLGQRYCRVTVAAAMQVRAAAWASLSARWAGAASASWRAWLMAVIRAVQFAVRASLWLLVWIPVSTCTGMVSRLDEYWPLSVSVCVFVVQVCRAVSGGALPPADVSANLLWLVGDIRSLAGIALFSWKSLLVAQERGAWILVNWCKEWMGCATVVA</sequence>
<dbReference type="EMBL" id="CM008974">
    <property type="protein sequence ID" value="PNW73905.1"/>
    <property type="molecule type" value="Genomic_DNA"/>
</dbReference>
<dbReference type="AlphaFoldDB" id="A8HTF4"/>
<accession>A8HTF4</accession>
<dbReference type="Proteomes" id="UP000006906">
    <property type="component" value="Chromosome 13"/>
</dbReference>